<dbReference type="GO" id="GO:0005524">
    <property type="term" value="F:ATP binding"/>
    <property type="evidence" value="ECO:0007669"/>
    <property type="project" value="UniProtKB-KW"/>
</dbReference>
<protein>
    <recommendedName>
        <fullName evidence="2">polynucleotide 5'-hydroxyl-kinase</fullName>
        <ecNumber evidence="2">2.7.1.78</ecNumber>
    </recommendedName>
</protein>
<comment type="caution">
    <text evidence="11">The sequence shown here is derived from an EMBL/GenBank/DDBJ whole genome shotgun (WGS) entry which is preliminary data.</text>
</comment>
<evidence type="ECO:0000313" key="11">
    <source>
        <dbReference type="EMBL" id="HGI87956.1"/>
    </source>
</evidence>
<dbReference type="EC" id="2.7.1.78" evidence="2"/>
<accession>A0A7C4BDP5</accession>
<evidence type="ECO:0000256" key="2">
    <source>
        <dbReference type="ARBA" id="ARBA00012157"/>
    </source>
</evidence>
<evidence type="ECO:0000259" key="10">
    <source>
        <dbReference type="Pfam" id="PF16575"/>
    </source>
</evidence>
<keyword evidence="6" id="KW-0067">ATP-binding</keyword>
<gene>
    <name evidence="11" type="ORF">ENV14_06180</name>
</gene>
<dbReference type="Pfam" id="PF16575">
    <property type="entry name" value="CLP1_P"/>
    <property type="match status" value="1"/>
</dbReference>
<comment type="function">
    <text evidence="7">Polynucleotide kinase that can phosphorylate the 5'-hydroxyl groups of both single-stranded RNA (ssRNA) and single-stranded DNA (ssDNA). Exhibits a strong preference for ssRNA.</text>
</comment>
<evidence type="ECO:0000256" key="4">
    <source>
        <dbReference type="ARBA" id="ARBA00022741"/>
    </source>
</evidence>
<keyword evidence="5" id="KW-0418">Kinase</keyword>
<feature type="domain" description="Clp1 P-loop" evidence="10">
    <location>
        <begin position="111"/>
        <end position="291"/>
    </location>
</feature>
<keyword evidence="4" id="KW-0547">Nucleotide-binding</keyword>
<proteinExistence type="predicted"/>
<comment type="catalytic activity">
    <reaction evidence="9">
        <text>a 5'-end dephospho-2'-deoxyribonucleoside-DNA + ATP = a 5'-end 5'-phospho-2'-deoxyribonucleoside-DNA + ADP + H(+)</text>
        <dbReference type="Rhea" id="RHEA:15669"/>
        <dbReference type="Rhea" id="RHEA-COMP:13180"/>
        <dbReference type="Rhea" id="RHEA-COMP:13184"/>
        <dbReference type="ChEBI" id="CHEBI:15378"/>
        <dbReference type="ChEBI" id="CHEBI:30616"/>
        <dbReference type="ChEBI" id="CHEBI:136412"/>
        <dbReference type="ChEBI" id="CHEBI:136416"/>
        <dbReference type="ChEBI" id="CHEBI:456216"/>
        <dbReference type="EC" id="2.7.1.78"/>
    </reaction>
</comment>
<organism evidence="11">
    <name type="scientific">Ignisphaera aggregans</name>
    <dbReference type="NCBI Taxonomy" id="334771"/>
    <lineage>
        <taxon>Archaea</taxon>
        <taxon>Thermoproteota</taxon>
        <taxon>Thermoprotei</taxon>
        <taxon>Desulfurococcales</taxon>
        <taxon>Desulfurococcaceae</taxon>
        <taxon>Ignisphaera</taxon>
    </lineage>
</organism>
<dbReference type="EMBL" id="DTFF01000049">
    <property type="protein sequence ID" value="HGI87956.1"/>
    <property type="molecule type" value="Genomic_DNA"/>
</dbReference>
<dbReference type="SUPFAM" id="SSF52540">
    <property type="entry name" value="P-loop containing nucleoside triphosphate hydrolases"/>
    <property type="match status" value="1"/>
</dbReference>
<evidence type="ECO:0000256" key="8">
    <source>
        <dbReference type="ARBA" id="ARBA00044641"/>
    </source>
</evidence>
<dbReference type="GO" id="GO:0006396">
    <property type="term" value="P:RNA processing"/>
    <property type="evidence" value="ECO:0007669"/>
    <property type="project" value="InterPro"/>
</dbReference>
<sequence length="434" mass="48503">MTMQHQQVANMIRTKISIDGGRLLRVVGPIKIHVDYGRVRVLGIDLETGREIWVSRYRSYALKVLEPSTISVVVGEGGGIEEPLPGEEPIDSWESIGREIVERGGRVVILGHVESCKTTFATLLSNLAIEKGVKASLVDADVGQCDLAPPGFIAMKIMDRKVLWLREVAGDIMRFIGFLSPSQGIAISKLLSSILELVKLAEEKKSQVIIVNTDGWFGDFTAIQYKLQLIKNLKPDSIVLMGSESCNYLIDILNKFSSSKTYCVPTPRIVRKRDRDDRRHLRKVNYMNYFQKAKRRCFKLSEVALLNSCLFNGAQDQQLQEKMQKELGVPILMLSRYNDAIVIAVSDDIKIERIGLGHDNVYVVRPINARGVLVALLNSSFEEVGIGVIQSLDFAEQKICILTEYEGEVRGLDIGRIVIGEDWIDRGIAGKCIL</sequence>
<evidence type="ECO:0000256" key="6">
    <source>
        <dbReference type="ARBA" id="ARBA00022840"/>
    </source>
</evidence>
<evidence type="ECO:0000256" key="5">
    <source>
        <dbReference type="ARBA" id="ARBA00022777"/>
    </source>
</evidence>
<dbReference type="InterPro" id="IPR027417">
    <property type="entry name" value="P-loop_NTPase"/>
</dbReference>
<dbReference type="InterPro" id="IPR032319">
    <property type="entry name" value="CLP1_P"/>
</dbReference>
<dbReference type="AlphaFoldDB" id="A0A7C4BDP5"/>
<keyword evidence="3" id="KW-0808">Transferase</keyword>
<comment type="cofactor">
    <cofactor evidence="1">
        <name>a divalent metal cation</name>
        <dbReference type="ChEBI" id="CHEBI:60240"/>
    </cofactor>
</comment>
<evidence type="ECO:0000256" key="1">
    <source>
        <dbReference type="ARBA" id="ARBA00001968"/>
    </source>
</evidence>
<dbReference type="PANTHER" id="PTHR12755:SF3">
    <property type="entry name" value="POLYNUCLEOTIDE 5'-HYDROXYL-KINASE NOL9"/>
    <property type="match status" value="1"/>
</dbReference>
<dbReference type="GO" id="GO:0051734">
    <property type="term" value="F:ATP-dependent polynucleotide 5'-hydroxyl-kinase activity"/>
    <property type="evidence" value="ECO:0007669"/>
    <property type="project" value="UniProtKB-EC"/>
</dbReference>
<comment type="catalytic activity">
    <reaction evidence="8">
        <text>a 5'-end dephospho-ribonucleoside-RNA + ATP = a 5'-end 5'-phospho-ribonucleoside-RNA + ADP + H(+)</text>
        <dbReference type="Rhea" id="RHEA:54580"/>
        <dbReference type="Rhea" id="RHEA-COMP:13936"/>
        <dbReference type="Rhea" id="RHEA-COMP:15179"/>
        <dbReference type="ChEBI" id="CHEBI:15378"/>
        <dbReference type="ChEBI" id="CHEBI:30616"/>
        <dbReference type="ChEBI" id="CHEBI:138282"/>
        <dbReference type="ChEBI" id="CHEBI:138284"/>
        <dbReference type="ChEBI" id="CHEBI:456216"/>
        <dbReference type="EC" id="2.7.1.78"/>
    </reaction>
</comment>
<name>A0A7C4BDP5_9CREN</name>
<evidence type="ECO:0000256" key="9">
    <source>
        <dbReference type="ARBA" id="ARBA00044673"/>
    </source>
</evidence>
<evidence type="ECO:0000256" key="7">
    <source>
        <dbReference type="ARBA" id="ARBA00024737"/>
    </source>
</evidence>
<reference evidence="11" key="1">
    <citation type="journal article" date="2020" name="mSystems">
        <title>Genome- and Community-Level Interaction Insights into Carbon Utilization and Element Cycling Functions of Hydrothermarchaeota in Hydrothermal Sediment.</title>
        <authorList>
            <person name="Zhou Z."/>
            <person name="Liu Y."/>
            <person name="Xu W."/>
            <person name="Pan J."/>
            <person name="Luo Z.H."/>
            <person name="Li M."/>
        </authorList>
    </citation>
    <scope>NUCLEOTIDE SEQUENCE [LARGE SCALE GENOMIC DNA]</scope>
    <source>
        <strain evidence="11">SpSt-732</strain>
    </source>
</reference>
<dbReference type="Gene3D" id="3.40.50.300">
    <property type="entry name" value="P-loop containing nucleotide triphosphate hydrolases"/>
    <property type="match status" value="1"/>
</dbReference>
<evidence type="ECO:0000256" key="3">
    <source>
        <dbReference type="ARBA" id="ARBA00022679"/>
    </source>
</evidence>
<dbReference type="InterPro" id="IPR045116">
    <property type="entry name" value="Clp1/Grc3"/>
</dbReference>
<dbReference type="PANTHER" id="PTHR12755">
    <property type="entry name" value="CLEAVAGE/POLYADENYLATION FACTOR IA SUBUNIT CLP1P"/>
    <property type="match status" value="1"/>
</dbReference>